<organism evidence="1 2">
    <name type="scientific">Klenkia soli</name>
    <dbReference type="NCBI Taxonomy" id="1052260"/>
    <lineage>
        <taxon>Bacteria</taxon>
        <taxon>Bacillati</taxon>
        <taxon>Actinomycetota</taxon>
        <taxon>Actinomycetes</taxon>
        <taxon>Geodermatophilales</taxon>
        <taxon>Geodermatophilaceae</taxon>
        <taxon>Klenkia</taxon>
    </lineage>
</organism>
<accession>A0A1H0SXN9</accession>
<reference evidence="2" key="1">
    <citation type="submission" date="2016-10" db="EMBL/GenBank/DDBJ databases">
        <authorList>
            <person name="Varghese N."/>
            <person name="Submissions S."/>
        </authorList>
    </citation>
    <scope>NUCLEOTIDE SEQUENCE [LARGE SCALE GENOMIC DNA]</scope>
    <source>
        <strain evidence="2">DSM 45843</strain>
    </source>
</reference>
<dbReference type="AlphaFoldDB" id="A0A1H0SXN9"/>
<evidence type="ECO:0000313" key="2">
    <source>
        <dbReference type="Proteomes" id="UP000199088"/>
    </source>
</evidence>
<dbReference type="OrthoDB" id="5149695at2"/>
<protein>
    <recommendedName>
        <fullName evidence="3">Phage prohead protease, HK97 family</fullName>
    </recommendedName>
</protein>
<sequence>MTRRHAICTVKAAGDGAGSGEFEAVLSAATLDRDGEVIDAGAFNPLPDRIPIDIDHGMSVDTTVGSGVPYYDGDVLKIRGTFSSIPRAQELRTLVVEGHIAKMSVTFMSALRETVEGAPHVRRAELLNAAFVPIPSNREASVLVAKAFAPGARTARPAISEARKAIAGALVALAQAELAELRNADLTPAAGPARQQVEAILRGLR</sequence>
<proteinExistence type="predicted"/>
<evidence type="ECO:0000313" key="1">
    <source>
        <dbReference type="EMBL" id="SDP46434.1"/>
    </source>
</evidence>
<dbReference type="STRING" id="1052260.SAMN05660199_03958"/>
<dbReference type="EMBL" id="FNIR01000014">
    <property type="protein sequence ID" value="SDP46434.1"/>
    <property type="molecule type" value="Genomic_DNA"/>
</dbReference>
<dbReference type="RefSeq" id="WP_091248766.1">
    <property type="nucleotide sequence ID" value="NZ_FNIR01000014.1"/>
</dbReference>
<dbReference type="Proteomes" id="UP000199088">
    <property type="component" value="Unassembled WGS sequence"/>
</dbReference>
<name>A0A1H0SXN9_9ACTN</name>
<evidence type="ECO:0008006" key="3">
    <source>
        <dbReference type="Google" id="ProtNLM"/>
    </source>
</evidence>
<gene>
    <name evidence="1" type="ORF">SAMN05660199_03958</name>
</gene>
<keyword evidence="2" id="KW-1185">Reference proteome</keyword>